<keyword evidence="3" id="KW-0808">Transferase</keyword>
<dbReference type="InterPro" id="IPR000550">
    <property type="entry name" value="Hppk"/>
</dbReference>
<dbReference type="PANTHER" id="PTHR43071">
    <property type="entry name" value="2-AMINO-4-HYDROXY-6-HYDROXYMETHYLDIHYDROPTERIDINE PYROPHOSPHOKINASE"/>
    <property type="match status" value="1"/>
</dbReference>
<evidence type="ECO:0000313" key="8">
    <source>
        <dbReference type="EMBL" id="AKO51506.1"/>
    </source>
</evidence>
<accession>A0A0H4HXV4</accession>
<protein>
    <recommendedName>
        <fullName evidence="2">2-amino-4-hydroxy-6-hydroxymethyldihydropteridine diphosphokinase</fullName>
        <ecNumber evidence="2">2.7.6.3</ecNumber>
    </recommendedName>
</protein>
<dbReference type="KEGG" id="mpq:ABA45_02940"/>
<dbReference type="PATRIC" id="fig|330734.3.peg.655"/>
<evidence type="ECO:0000256" key="3">
    <source>
        <dbReference type="ARBA" id="ARBA00022679"/>
    </source>
</evidence>
<evidence type="ECO:0000313" key="9">
    <source>
        <dbReference type="Proteomes" id="UP000036406"/>
    </source>
</evidence>
<dbReference type="GO" id="GO:0046656">
    <property type="term" value="P:folic acid biosynthetic process"/>
    <property type="evidence" value="ECO:0007669"/>
    <property type="project" value="UniProtKB-KW"/>
</dbReference>
<dbReference type="STRING" id="330734.ABA45_02940"/>
<keyword evidence="7" id="KW-0289">Folate biosynthesis</keyword>
<evidence type="ECO:0000256" key="7">
    <source>
        <dbReference type="ARBA" id="ARBA00022909"/>
    </source>
</evidence>
<keyword evidence="4" id="KW-0547">Nucleotide-binding</keyword>
<proteinExistence type="predicted"/>
<dbReference type="Pfam" id="PF01288">
    <property type="entry name" value="HPPK"/>
    <property type="match status" value="1"/>
</dbReference>
<dbReference type="CDD" id="cd00483">
    <property type="entry name" value="HPPK"/>
    <property type="match status" value="1"/>
</dbReference>
<evidence type="ECO:0000256" key="6">
    <source>
        <dbReference type="ARBA" id="ARBA00022840"/>
    </source>
</evidence>
<keyword evidence="5 8" id="KW-0418">Kinase</keyword>
<keyword evidence="9" id="KW-1185">Reference proteome</keyword>
<dbReference type="Gene3D" id="3.30.70.560">
    <property type="entry name" value="7,8-Dihydro-6-hydroxymethylpterin-pyrophosphokinase HPPK"/>
    <property type="match status" value="1"/>
</dbReference>
<dbReference type="UniPathway" id="UPA00077">
    <property type="reaction ID" value="UER00155"/>
</dbReference>
<evidence type="ECO:0000256" key="1">
    <source>
        <dbReference type="ARBA" id="ARBA00005051"/>
    </source>
</evidence>
<dbReference type="Proteomes" id="UP000036406">
    <property type="component" value="Chromosome"/>
</dbReference>
<dbReference type="PANTHER" id="PTHR43071:SF2">
    <property type="entry name" value="2-AMINO-4-HYDROXY-6-HYDROXYMETHYLDIHYDROPTERIDINE PYROPHOSPHOKINASE"/>
    <property type="match status" value="1"/>
</dbReference>
<dbReference type="GO" id="GO:0003848">
    <property type="term" value="F:2-amino-4-hydroxy-6-hydroxymethyldihydropteridine diphosphokinase activity"/>
    <property type="evidence" value="ECO:0007669"/>
    <property type="project" value="UniProtKB-EC"/>
</dbReference>
<organism evidence="8 9">
    <name type="scientific">Marinobacter psychrophilus</name>
    <dbReference type="NCBI Taxonomy" id="330734"/>
    <lineage>
        <taxon>Bacteria</taxon>
        <taxon>Pseudomonadati</taxon>
        <taxon>Pseudomonadota</taxon>
        <taxon>Gammaproteobacteria</taxon>
        <taxon>Pseudomonadales</taxon>
        <taxon>Marinobacteraceae</taxon>
        <taxon>Marinobacter</taxon>
    </lineage>
</organism>
<dbReference type="GO" id="GO:0046654">
    <property type="term" value="P:tetrahydrofolate biosynthetic process"/>
    <property type="evidence" value="ECO:0007669"/>
    <property type="project" value="UniProtKB-UniPathway"/>
</dbReference>
<sequence>MSTPVLVGIGSNQNREACLQAALDALADWFGELALSPVYESPAVGFDGSPFLNMVAGFNTAMPLAELSRRFKKLETDHGRVRGSTRFAARTLDIDILTYGDQVGVFCGVELPRAEILVNAFVLKPLADVAGSRLHPQCGQSYQDLWQLHRAGPPLHKINFSWRGGIISNAVGCSKASDQGIG</sequence>
<keyword evidence="6" id="KW-0067">ATP-binding</keyword>
<dbReference type="RefSeq" id="WP_041635041.1">
    <property type="nucleotide sequence ID" value="NZ_CP011494.1"/>
</dbReference>
<dbReference type="InterPro" id="IPR035907">
    <property type="entry name" value="Hppk_sf"/>
</dbReference>
<dbReference type="GO" id="GO:0016301">
    <property type="term" value="F:kinase activity"/>
    <property type="evidence" value="ECO:0007669"/>
    <property type="project" value="UniProtKB-KW"/>
</dbReference>
<dbReference type="SUPFAM" id="SSF55083">
    <property type="entry name" value="6-hydroxymethyl-7,8-dihydropterin pyrophosphokinase, HPPK"/>
    <property type="match status" value="1"/>
</dbReference>
<comment type="pathway">
    <text evidence="1">Cofactor biosynthesis; tetrahydrofolate biosynthesis; 2-amino-4-hydroxy-6-hydroxymethyl-7,8-dihydropteridine diphosphate from 7,8-dihydroneopterin triphosphate: step 4/4.</text>
</comment>
<dbReference type="EC" id="2.7.6.3" evidence="2"/>
<gene>
    <name evidence="8" type="ORF">ABA45_02940</name>
</gene>
<dbReference type="AlphaFoldDB" id="A0A0H4HXV4"/>
<dbReference type="EMBL" id="CP011494">
    <property type="protein sequence ID" value="AKO51506.1"/>
    <property type="molecule type" value="Genomic_DNA"/>
</dbReference>
<evidence type="ECO:0000256" key="2">
    <source>
        <dbReference type="ARBA" id="ARBA00013253"/>
    </source>
</evidence>
<reference evidence="8 9" key="1">
    <citation type="submission" date="2015-05" db="EMBL/GenBank/DDBJ databases">
        <title>Complete genome of Marinobacter psychrophilus strain 20041T isolated from sea-ice of the Canadian Basin.</title>
        <authorList>
            <person name="Song L."/>
            <person name="Ren L."/>
            <person name="Yu Y."/>
            <person name="Wang X."/>
        </authorList>
    </citation>
    <scope>NUCLEOTIDE SEQUENCE [LARGE SCALE GENOMIC DNA]</scope>
    <source>
        <strain evidence="8 9">20041</strain>
    </source>
</reference>
<dbReference type="PROSITE" id="PS00794">
    <property type="entry name" value="HPPK"/>
    <property type="match status" value="1"/>
</dbReference>
<evidence type="ECO:0000256" key="5">
    <source>
        <dbReference type="ARBA" id="ARBA00022777"/>
    </source>
</evidence>
<evidence type="ECO:0000256" key="4">
    <source>
        <dbReference type="ARBA" id="ARBA00022741"/>
    </source>
</evidence>
<name>A0A0H4HXV4_9GAMM</name>
<dbReference type="NCBIfam" id="TIGR01498">
    <property type="entry name" value="folK"/>
    <property type="match status" value="1"/>
</dbReference>
<dbReference type="GO" id="GO:0005524">
    <property type="term" value="F:ATP binding"/>
    <property type="evidence" value="ECO:0007669"/>
    <property type="project" value="UniProtKB-KW"/>
</dbReference>